<keyword evidence="3" id="KW-1185">Reference proteome</keyword>
<evidence type="ECO:0000313" key="3">
    <source>
        <dbReference type="Proteomes" id="UP000825701"/>
    </source>
</evidence>
<evidence type="ECO:0000256" key="1">
    <source>
        <dbReference type="SAM" id="MobiDB-lite"/>
    </source>
</evidence>
<proteinExistence type="predicted"/>
<organism evidence="2 3">
    <name type="scientific">Chenggangzhangella methanolivorans</name>
    <dbReference type="NCBI Taxonomy" id="1437009"/>
    <lineage>
        <taxon>Bacteria</taxon>
        <taxon>Pseudomonadati</taxon>
        <taxon>Pseudomonadota</taxon>
        <taxon>Alphaproteobacteria</taxon>
        <taxon>Hyphomicrobiales</taxon>
        <taxon>Methylopilaceae</taxon>
        <taxon>Chenggangzhangella</taxon>
    </lineage>
</organism>
<reference evidence="2" key="1">
    <citation type="submission" date="2021-08" db="EMBL/GenBank/DDBJ databases">
        <authorList>
            <person name="Zhang H."/>
            <person name="Xu M."/>
            <person name="Yu Z."/>
            <person name="Yang L."/>
            <person name="Cai Y."/>
        </authorList>
    </citation>
    <scope>NUCLEOTIDE SEQUENCE</scope>
    <source>
        <strain evidence="2">CHL1</strain>
    </source>
</reference>
<name>A0A9E6UNZ2_9HYPH</name>
<feature type="region of interest" description="Disordered" evidence="1">
    <location>
        <begin position="1"/>
        <end position="35"/>
    </location>
</feature>
<dbReference type="RefSeq" id="WP_261402180.1">
    <property type="nucleotide sequence ID" value="NZ_CP081869.1"/>
</dbReference>
<accession>A0A9E6UNZ2</accession>
<dbReference type="EMBL" id="CP081869">
    <property type="protein sequence ID" value="QZN99149.1"/>
    <property type="molecule type" value="Genomic_DNA"/>
</dbReference>
<dbReference type="Proteomes" id="UP000825701">
    <property type="component" value="Chromosome"/>
</dbReference>
<dbReference type="KEGG" id="cmet:K6K41_20260"/>
<dbReference type="AlphaFoldDB" id="A0A9E6UNZ2"/>
<protein>
    <submittedName>
        <fullName evidence="2">Uncharacterized protein</fullName>
    </submittedName>
</protein>
<gene>
    <name evidence="2" type="ORF">K6K41_20260</name>
</gene>
<evidence type="ECO:0000313" key="2">
    <source>
        <dbReference type="EMBL" id="QZN99149.1"/>
    </source>
</evidence>
<sequence>MTFTENTGTSPLQTTPERPPLGLGDDSREDDDPRDDVIASLQSDKENLQKTLNEYKFLSVVLCTIIFDTYFLTSANNWGTPVVIGLLQLVGLVVLAEKCSVNPINQLIEKLATVWKTPVK</sequence>
<feature type="compositionally biased region" description="Polar residues" evidence="1">
    <location>
        <begin position="1"/>
        <end position="16"/>
    </location>
</feature>